<dbReference type="EMBL" id="PFGC01000013">
    <property type="protein sequence ID" value="PIW37259.1"/>
    <property type="molecule type" value="Genomic_DNA"/>
</dbReference>
<evidence type="ECO:0000256" key="1">
    <source>
        <dbReference type="SAM" id="Phobius"/>
    </source>
</evidence>
<feature type="transmembrane region" description="Helical" evidence="1">
    <location>
        <begin position="145"/>
        <end position="164"/>
    </location>
</feature>
<dbReference type="Proteomes" id="UP000230292">
    <property type="component" value="Unassembled WGS sequence"/>
</dbReference>
<keyword evidence="1" id="KW-1133">Transmembrane helix</keyword>
<protein>
    <submittedName>
        <fullName evidence="2">Tryptophan-rich sensory protein</fullName>
    </submittedName>
</protein>
<gene>
    <name evidence="2" type="ORF">COW24_00975</name>
</gene>
<dbReference type="PANTHER" id="PTHR33802">
    <property type="entry name" value="SI:CH211-161H7.5-RELATED"/>
    <property type="match status" value="1"/>
</dbReference>
<feature type="transmembrane region" description="Helical" evidence="1">
    <location>
        <begin position="77"/>
        <end position="97"/>
    </location>
</feature>
<name>A0A2M7H4W0_9BACT</name>
<keyword evidence="1" id="KW-0472">Membrane</keyword>
<accession>A0A2M7H4W0</accession>
<feature type="transmembrane region" description="Helical" evidence="1">
    <location>
        <begin position="176"/>
        <end position="194"/>
    </location>
</feature>
<organism evidence="2 3">
    <name type="scientific">Candidatus Kerfeldbacteria bacterium CG15_BIG_FIL_POST_REV_8_21_14_020_45_12</name>
    <dbReference type="NCBI Taxonomy" id="2014247"/>
    <lineage>
        <taxon>Bacteria</taxon>
        <taxon>Candidatus Kerfeldiibacteriota</taxon>
    </lineage>
</organism>
<dbReference type="Gene3D" id="1.20.1260.100">
    <property type="entry name" value="TspO/MBR protein"/>
    <property type="match status" value="1"/>
</dbReference>
<keyword evidence="1" id="KW-0812">Transmembrane</keyword>
<feature type="transmembrane region" description="Helical" evidence="1">
    <location>
        <begin position="45"/>
        <end position="65"/>
    </location>
</feature>
<proteinExistence type="predicted"/>
<dbReference type="PANTHER" id="PTHR33802:SF1">
    <property type="entry name" value="XK-RELATED PROTEIN"/>
    <property type="match status" value="1"/>
</dbReference>
<reference evidence="2 3" key="1">
    <citation type="submission" date="2017-09" db="EMBL/GenBank/DDBJ databases">
        <title>Depth-based differentiation of microbial function through sediment-hosted aquifers and enrichment of novel symbionts in the deep terrestrial subsurface.</title>
        <authorList>
            <person name="Probst A.J."/>
            <person name="Ladd B."/>
            <person name="Jarett J.K."/>
            <person name="Geller-Mcgrath D.E."/>
            <person name="Sieber C.M."/>
            <person name="Emerson J.B."/>
            <person name="Anantharaman K."/>
            <person name="Thomas B.C."/>
            <person name="Malmstrom R."/>
            <person name="Stieglmeier M."/>
            <person name="Klingl A."/>
            <person name="Woyke T."/>
            <person name="Ryan C.M."/>
            <person name="Banfield J.F."/>
        </authorList>
    </citation>
    <scope>NUCLEOTIDE SEQUENCE [LARGE SCALE GENOMIC DNA]</scope>
    <source>
        <strain evidence="2">CG15_BIG_FIL_POST_REV_8_21_14_020_45_12</strain>
    </source>
</reference>
<dbReference type="InterPro" id="IPR038330">
    <property type="entry name" value="TspO/MBR-related_sf"/>
</dbReference>
<feature type="transmembrane region" description="Helical" evidence="1">
    <location>
        <begin position="199"/>
        <end position="216"/>
    </location>
</feature>
<sequence length="248" mass="27877">MFKKISVLISLVVMLSVNAMAVLLPLNNKSTKELSDAIPTYFVPQGYVFSIWSLIYLALIGYAVYQLLPRTKDNLKLHSMAWLFVLNALANAGWIFLWHYEYVATSVLLMLVILGSLIGIYTLMGIGKEKVSKSEYWFTHFPFSLYLGWISVATIANIAAALHVHEWSGWGIAPQTWSVIMLVVATALTLTMLLRHRDYVFAGVIIWAVIGIGRNFSDETAILWTSLASIVIIVIAIVLRLIKDLRKK</sequence>
<evidence type="ECO:0000313" key="3">
    <source>
        <dbReference type="Proteomes" id="UP000230292"/>
    </source>
</evidence>
<feature type="transmembrane region" description="Helical" evidence="1">
    <location>
        <begin position="222"/>
        <end position="242"/>
    </location>
</feature>
<feature type="transmembrane region" description="Helical" evidence="1">
    <location>
        <begin position="103"/>
        <end position="124"/>
    </location>
</feature>
<dbReference type="AlphaFoldDB" id="A0A2M7H4W0"/>
<comment type="caution">
    <text evidence="2">The sequence shown here is derived from an EMBL/GenBank/DDBJ whole genome shotgun (WGS) entry which is preliminary data.</text>
</comment>
<evidence type="ECO:0000313" key="2">
    <source>
        <dbReference type="EMBL" id="PIW37259.1"/>
    </source>
</evidence>